<reference evidence="2 3" key="1">
    <citation type="journal article" date="2018" name="PLoS ONE">
        <title>The draft genome of Kipferlia bialata reveals reductive genome evolution in fornicate parasites.</title>
        <authorList>
            <person name="Tanifuji G."/>
            <person name="Takabayashi S."/>
            <person name="Kume K."/>
            <person name="Takagi M."/>
            <person name="Nakayama T."/>
            <person name="Kamikawa R."/>
            <person name="Inagaki Y."/>
            <person name="Hashimoto T."/>
        </authorList>
    </citation>
    <scope>NUCLEOTIDE SEQUENCE [LARGE SCALE GENOMIC DNA]</scope>
    <source>
        <strain evidence="2">NY0173</strain>
    </source>
</reference>
<feature type="transmembrane region" description="Helical" evidence="1">
    <location>
        <begin position="18"/>
        <end position="36"/>
    </location>
</feature>
<organism evidence="2 3">
    <name type="scientific">Kipferlia bialata</name>
    <dbReference type="NCBI Taxonomy" id="797122"/>
    <lineage>
        <taxon>Eukaryota</taxon>
        <taxon>Metamonada</taxon>
        <taxon>Carpediemonas-like organisms</taxon>
        <taxon>Kipferlia</taxon>
    </lineage>
</organism>
<protein>
    <submittedName>
        <fullName evidence="2">Uncharacterized protein</fullName>
    </submittedName>
</protein>
<comment type="caution">
    <text evidence="2">The sequence shown here is derived from an EMBL/GenBank/DDBJ whole genome shotgun (WGS) entry which is preliminary data.</text>
</comment>
<evidence type="ECO:0000256" key="1">
    <source>
        <dbReference type="SAM" id="Phobius"/>
    </source>
</evidence>
<keyword evidence="3" id="KW-1185">Reference proteome</keyword>
<proteinExistence type="predicted"/>
<keyword evidence="1" id="KW-0472">Membrane</keyword>
<evidence type="ECO:0000313" key="2">
    <source>
        <dbReference type="EMBL" id="GIQ91088.1"/>
    </source>
</evidence>
<feature type="non-terminal residue" evidence="2">
    <location>
        <position position="1"/>
    </location>
</feature>
<dbReference type="EMBL" id="BDIP01007133">
    <property type="protein sequence ID" value="GIQ91088.1"/>
    <property type="molecule type" value="Genomic_DNA"/>
</dbReference>
<dbReference type="Proteomes" id="UP000265618">
    <property type="component" value="Unassembled WGS sequence"/>
</dbReference>
<gene>
    <name evidence="2" type="ORF">KIPB_014172</name>
</gene>
<keyword evidence="1" id="KW-0812">Transmembrane</keyword>
<keyword evidence="1" id="KW-1133">Transmembrane helix</keyword>
<dbReference type="AlphaFoldDB" id="A0A9K3DBY6"/>
<accession>A0A9K3DBY6</accession>
<name>A0A9K3DBY6_9EUKA</name>
<evidence type="ECO:0000313" key="3">
    <source>
        <dbReference type="Proteomes" id="UP000265618"/>
    </source>
</evidence>
<feature type="transmembrane region" description="Helical" evidence="1">
    <location>
        <begin position="73"/>
        <end position="90"/>
    </location>
</feature>
<sequence length="93" mass="9755">MPPEGDPTVVVGHLTAKASGICLVGALVTGVMLYFNMCRRIHRNRRAQGADTLPGGVAPARKKGGAAKCRKRLLGVHIALSVVSLVFGIVHTL</sequence>